<accession>A0A1F6DTX6</accession>
<dbReference type="NCBIfam" id="NF033788">
    <property type="entry name" value="HTH_metalloreg"/>
    <property type="match status" value="1"/>
</dbReference>
<dbReference type="CDD" id="cd00090">
    <property type="entry name" value="HTH_ARSR"/>
    <property type="match status" value="1"/>
</dbReference>
<reference evidence="5 6" key="1">
    <citation type="journal article" date="2016" name="Nat. Commun.">
        <title>Thousands of microbial genomes shed light on interconnected biogeochemical processes in an aquifer system.</title>
        <authorList>
            <person name="Anantharaman K."/>
            <person name="Brown C.T."/>
            <person name="Hug L.A."/>
            <person name="Sharon I."/>
            <person name="Castelle C.J."/>
            <person name="Probst A.J."/>
            <person name="Thomas B.C."/>
            <person name="Singh A."/>
            <person name="Wilkins M.J."/>
            <person name="Karaoz U."/>
            <person name="Brodie E.L."/>
            <person name="Williams K.H."/>
            <person name="Hubbard S.S."/>
            <person name="Banfield J.F."/>
        </authorList>
    </citation>
    <scope>NUCLEOTIDE SEQUENCE [LARGE SCALE GENOMIC DNA]</scope>
</reference>
<evidence type="ECO:0000256" key="1">
    <source>
        <dbReference type="ARBA" id="ARBA00023015"/>
    </source>
</evidence>
<organism evidence="5 6">
    <name type="scientific">Candidatus Kaiserbacteria bacterium RIFCSPHIGHO2_02_FULL_55_17</name>
    <dbReference type="NCBI Taxonomy" id="1798496"/>
    <lineage>
        <taxon>Bacteria</taxon>
        <taxon>Candidatus Kaiseribacteriota</taxon>
    </lineage>
</organism>
<dbReference type="InterPro" id="IPR036390">
    <property type="entry name" value="WH_DNA-bd_sf"/>
</dbReference>
<dbReference type="PROSITE" id="PS50987">
    <property type="entry name" value="HTH_ARSR_2"/>
    <property type="match status" value="1"/>
</dbReference>
<evidence type="ECO:0000256" key="2">
    <source>
        <dbReference type="ARBA" id="ARBA00023125"/>
    </source>
</evidence>
<keyword evidence="1" id="KW-0805">Transcription regulation</keyword>
<sequence>MAEGKIAEKDFERIMKALANRRRLAILRLLKRGDGRKGGEASVGDIAEEIRLSFKATSKHLGILSAADIVDREQRSLQMFYRLSPDLPVPARAVISLL</sequence>
<dbReference type="EMBL" id="MFLJ01000009">
    <property type="protein sequence ID" value="OGG64871.1"/>
    <property type="molecule type" value="Genomic_DNA"/>
</dbReference>
<feature type="domain" description="HTH arsR-type" evidence="4">
    <location>
        <begin position="3"/>
        <end position="98"/>
    </location>
</feature>
<dbReference type="SUPFAM" id="SSF46785">
    <property type="entry name" value="Winged helix' DNA-binding domain"/>
    <property type="match status" value="1"/>
</dbReference>
<keyword evidence="2" id="KW-0238">DNA-binding</keyword>
<dbReference type="InterPro" id="IPR036388">
    <property type="entry name" value="WH-like_DNA-bd_sf"/>
</dbReference>
<dbReference type="PANTHER" id="PTHR33154:SF33">
    <property type="entry name" value="TRANSCRIPTIONAL REPRESSOR SDPR"/>
    <property type="match status" value="1"/>
</dbReference>
<dbReference type="InterPro" id="IPR001845">
    <property type="entry name" value="HTH_ArsR_DNA-bd_dom"/>
</dbReference>
<proteinExistence type="predicted"/>
<dbReference type="SMART" id="SM00418">
    <property type="entry name" value="HTH_ARSR"/>
    <property type="match status" value="1"/>
</dbReference>
<name>A0A1F6DTX6_9BACT</name>
<evidence type="ECO:0000313" key="6">
    <source>
        <dbReference type="Proteomes" id="UP000177232"/>
    </source>
</evidence>
<evidence type="ECO:0000313" key="5">
    <source>
        <dbReference type="EMBL" id="OGG64871.1"/>
    </source>
</evidence>
<dbReference type="Pfam" id="PF12840">
    <property type="entry name" value="HTH_20"/>
    <property type="match status" value="1"/>
</dbReference>
<evidence type="ECO:0000259" key="4">
    <source>
        <dbReference type="PROSITE" id="PS50987"/>
    </source>
</evidence>
<protein>
    <recommendedName>
        <fullName evidence="4">HTH arsR-type domain-containing protein</fullName>
    </recommendedName>
</protein>
<dbReference type="Gene3D" id="1.10.10.10">
    <property type="entry name" value="Winged helix-like DNA-binding domain superfamily/Winged helix DNA-binding domain"/>
    <property type="match status" value="1"/>
</dbReference>
<dbReference type="AlphaFoldDB" id="A0A1F6DTX6"/>
<dbReference type="STRING" id="1798496.A3C94_01300"/>
<dbReference type="PANTHER" id="PTHR33154">
    <property type="entry name" value="TRANSCRIPTIONAL REGULATOR, ARSR FAMILY"/>
    <property type="match status" value="1"/>
</dbReference>
<comment type="caution">
    <text evidence="5">The sequence shown here is derived from an EMBL/GenBank/DDBJ whole genome shotgun (WGS) entry which is preliminary data.</text>
</comment>
<keyword evidence="3" id="KW-0804">Transcription</keyword>
<dbReference type="GO" id="GO:0003677">
    <property type="term" value="F:DNA binding"/>
    <property type="evidence" value="ECO:0007669"/>
    <property type="project" value="UniProtKB-KW"/>
</dbReference>
<dbReference type="InterPro" id="IPR051081">
    <property type="entry name" value="HTH_MetalResp_TranReg"/>
</dbReference>
<dbReference type="InterPro" id="IPR011991">
    <property type="entry name" value="ArsR-like_HTH"/>
</dbReference>
<dbReference type="Proteomes" id="UP000177232">
    <property type="component" value="Unassembled WGS sequence"/>
</dbReference>
<gene>
    <name evidence="5" type="ORF">A3C94_01300</name>
</gene>
<dbReference type="GO" id="GO:0003700">
    <property type="term" value="F:DNA-binding transcription factor activity"/>
    <property type="evidence" value="ECO:0007669"/>
    <property type="project" value="InterPro"/>
</dbReference>
<evidence type="ECO:0000256" key="3">
    <source>
        <dbReference type="ARBA" id="ARBA00023163"/>
    </source>
</evidence>